<feature type="transmembrane region" description="Helical" evidence="1">
    <location>
        <begin position="925"/>
        <end position="944"/>
    </location>
</feature>
<protein>
    <recommendedName>
        <fullName evidence="4">FtsX-like permease family protein</fullName>
    </recommendedName>
</protein>
<evidence type="ECO:0000313" key="3">
    <source>
        <dbReference type="Proteomes" id="UP000245166"/>
    </source>
</evidence>
<dbReference type="OrthoDB" id="5101691at2"/>
<dbReference type="AlphaFoldDB" id="A0A2U1ZW79"/>
<keyword evidence="1" id="KW-1133">Transmembrane helix</keyword>
<feature type="transmembrane region" description="Helical" evidence="1">
    <location>
        <begin position="309"/>
        <end position="328"/>
    </location>
</feature>
<organism evidence="2 3">
    <name type="scientific">Serinibacter arcticus</name>
    <dbReference type="NCBI Taxonomy" id="1655435"/>
    <lineage>
        <taxon>Bacteria</taxon>
        <taxon>Bacillati</taxon>
        <taxon>Actinomycetota</taxon>
        <taxon>Actinomycetes</taxon>
        <taxon>Micrococcales</taxon>
        <taxon>Beutenbergiaceae</taxon>
        <taxon>Serinibacter</taxon>
    </lineage>
</organism>
<feature type="transmembrane region" description="Helical" evidence="1">
    <location>
        <begin position="474"/>
        <end position="498"/>
    </location>
</feature>
<accession>A0A2U1ZW79</accession>
<dbReference type="Proteomes" id="UP000245166">
    <property type="component" value="Unassembled WGS sequence"/>
</dbReference>
<feature type="transmembrane region" description="Helical" evidence="1">
    <location>
        <begin position="400"/>
        <end position="424"/>
    </location>
</feature>
<evidence type="ECO:0000313" key="2">
    <source>
        <dbReference type="EMBL" id="PWD51246.1"/>
    </source>
</evidence>
<dbReference type="EMBL" id="PYHR01000002">
    <property type="protein sequence ID" value="PWD51246.1"/>
    <property type="molecule type" value="Genomic_DNA"/>
</dbReference>
<feature type="transmembrane region" description="Helical" evidence="1">
    <location>
        <begin position="1021"/>
        <end position="1046"/>
    </location>
</feature>
<keyword evidence="3" id="KW-1185">Reference proteome</keyword>
<evidence type="ECO:0008006" key="4">
    <source>
        <dbReference type="Google" id="ProtNLM"/>
    </source>
</evidence>
<sequence>MTDARRLPPALKRALAQWPLLATVTLALVVSGTLAALCALLATAGVAGGLADRFRGGDDAAVVSAYLVMEDDGAASGAAALAALAGMTTDAAGDLALPASTWAVSDLSYLPGSDPRATYLLDADTAADHATLEAGRWPEPSAASAGADDAGPLEVVLLRPTADALAVAVGDELVLAPHAGREPDGGEGARRVAVVGIAVRDVDAQWQRDQLNGEGTGTVLGRLDAFGPLLVAPGTLLDAGAPVTRGSVRVVPDLASEPERAQAIADGVAGLRARALDSLGDDVRSVSVQSDLGSEVRAGLAEQSVTRSLVLAVLLVVVAVAATVLAQVGRALAARRRAEWALASARGATRWQVSRGTVAEAVVAAVVAAGLATAIAPFAYRALASSGSAAWWPSASGAGAVGIDAVVIAAVAIGTLVPAGVVAAEAWRIAGGRGSGRTARPVVRLAGEVLLVVLAAVGVVQLRTHAPSPGLDPLLVLAPGAVLAALVAVALRVVPLAARAADGVVHRVRGAVLPLAVWRIARGTLAGAAAAVVWAAATLAFVVPVSATWSQSRVDQAEASAGADLTVIDAPGGDTGVVVADAVGASPAAVLSRPVQLGSRPGSARLVALDAARADEVVLGRLDGAGSVAAGSWSEVMAPLVDRGDGTGAEPGTVADPLGVTVTGDAVGIEGYLAQATVTLVVQAPSGERSLVEAEPVILDGTPQRPVLAAETALPDGATVPAVMLGFDLIAESLDAPFLSGGATATVAVAIDGAPVTSSWTASFRGVEQFGALRFDDGAIVVTAGVDLLLDRGTRLLVSAFPVAAAPEVPVLASAELAADLGLANGDLLDLRVGAAAVTARVAGVIPYVPSEPGAPTLLADRSTIADAMLVAGETGPVVDEWWVAQPGADPADAVAQLEAAGLEPTEPERIATADAARAPLSRPVLAALALLAAGAVVLAWAAVGADAAATARAQAIVDARVRALGARRADVRRMTIVRIIGTTFAAVVVGAVAGTGAALAVAPSIVAGDGGARPVPDVALVTPIGAALAGLTLLAAGAAVVGAVLGSRTASSTARSSTASLLRSGDAA</sequence>
<dbReference type="RefSeq" id="WP_109229627.1">
    <property type="nucleotide sequence ID" value="NZ_PYHR01000002.1"/>
</dbReference>
<keyword evidence="1" id="KW-0472">Membrane</keyword>
<comment type="caution">
    <text evidence="2">The sequence shown here is derived from an EMBL/GenBank/DDBJ whole genome shotgun (WGS) entry which is preliminary data.</text>
</comment>
<reference evidence="2 3" key="1">
    <citation type="submission" date="2018-03" db="EMBL/GenBank/DDBJ databases">
        <title>Genome assembly of novel Miniimonas species PCH200.</title>
        <authorList>
            <person name="Thakur V."/>
            <person name="Kumar V."/>
            <person name="Singh D."/>
        </authorList>
    </citation>
    <scope>NUCLEOTIDE SEQUENCE [LARGE SCALE GENOMIC DNA]</scope>
    <source>
        <strain evidence="2 3">PCH200</strain>
    </source>
</reference>
<feature type="transmembrane region" description="Helical" evidence="1">
    <location>
        <begin position="358"/>
        <end position="380"/>
    </location>
</feature>
<evidence type="ECO:0000256" key="1">
    <source>
        <dbReference type="SAM" id="Phobius"/>
    </source>
</evidence>
<name>A0A2U1ZW79_9MICO</name>
<feature type="transmembrane region" description="Helical" evidence="1">
    <location>
        <begin position="519"/>
        <end position="543"/>
    </location>
</feature>
<gene>
    <name evidence="2" type="ORF">C8046_11860</name>
</gene>
<feature type="transmembrane region" description="Helical" evidence="1">
    <location>
        <begin position="977"/>
        <end position="1001"/>
    </location>
</feature>
<feature type="transmembrane region" description="Helical" evidence="1">
    <location>
        <begin position="445"/>
        <end position="462"/>
    </location>
</feature>
<keyword evidence="1" id="KW-0812">Transmembrane</keyword>
<proteinExistence type="predicted"/>